<evidence type="ECO:0000313" key="2">
    <source>
        <dbReference type="Proteomes" id="UP000287394"/>
    </source>
</evidence>
<dbReference type="Pfam" id="PF00023">
    <property type="entry name" value="Ank"/>
    <property type="match status" value="1"/>
</dbReference>
<organism evidence="1 2">
    <name type="scientific">Capsulimonas corticalis</name>
    <dbReference type="NCBI Taxonomy" id="2219043"/>
    <lineage>
        <taxon>Bacteria</taxon>
        <taxon>Bacillati</taxon>
        <taxon>Armatimonadota</taxon>
        <taxon>Armatimonadia</taxon>
        <taxon>Capsulimonadales</taxon>
        <taxon>Capsulimonadaceae</taxon>
        <taxon>Capsulimonas</taxon>
    </lineage>
</organism>
<dbReference type="Gene3D" id="1.25.40.20">
    <property type="entry name" value="Ankyrin repeat-containing domain"/>
    <property type="match status" value="3"/>
</dbReference>
<keyword evidence="2" id="KW-1185">Reference proteome</keyword>
<dbReference type="Pfam" id="PF12796">
    <property type="entry name" value="Ank_2"/>
    <property type="match status" value="1"/>
</dbReference>
<dbReference type="InterPro" id="IPR050776">
    <property type="entry name" value="Ank_Repeat/CDKN_Inhibitor"/>
</dbReference>
<protein>
    <submittedName>
        <fullName evidence="1">Uncharacterized protein</fullName>
    </submittedName>
</protein>
<dbReference type="Proteomes" id="UP000287394">
    <property type="component" value="Chromosome"/>
</dbReference>
<dbReference type="PROSITE" id="PS50297">
    <property type="entry name" value="ANK_REP_REGION"/>
    <property type="match status" value="2"/>
</dbReference>
<accession>A0A402CUS4</accession>
<dbReference type="InterPro" id="IPR036770">
    <property type="entry name" value="Ankyrin_rpt-contain_sf"/>
</dbReference>
<reference evidence="1 2" key="1">
    <citation type="journal article" date="2019" name="Int. J. Syst. Evol. Microbiol.">
        <title>Capsulimonas corticalis gen. nov., sp. nov., an aerobic capsulated bacterium, of a novel bacterial order, Capsulimonadales ord. nov., of the class Armatimonadia of the phylum Armatimonadetes.</title>
        <authorList>
            <person name="Li J."/>
            <person name="Kudo C."/>
            <person name="Tonouchi A."/>
        </authorList>
    </citation>
    <scope>NUCLEOTIDE SEQUENCE [LARGE SCALE GENOMIC DNA]</scope>
    <source>
        <strain evidence="1 2">AX-7</strain>
    </source>
</reference>
<proteinExistence type="predicted"/>
<dbReference type="KEGG" id="ccot:CCAX7_11150"/>
<dbReference type="SUPFAM" id="SSF48403">
    <property type="entry name" value="Ankyrin repeat"/>
    <property type="match status" value="1"/>
</dbReference>
<dbReference type="EMBL" id="AP025739">
    <property type="protein sequence ID" value="BDI29064.1"/>
    <property type="molecule type" value="Genomic_DNA"/>
</dbReference>
<name>A0A402CUS4_9BACT</name>
<gene>
    <name evidence="1" type="ORF">CCAX7_11150</name>
</gene>
<sequence>MIGLGAEVNYSDNGLVTPLIAAVSSGKQDIAELLLRHGANINQKVAFGFTPLRCAVTQNNSMVCMLLQHGAQVNTQDNQGNTPLNIACMNLDADIVKSLLQYHANPNIVNYKGQTPLISVVSASSDAPHAEKNGDIMDDLLRAGANVKYHDKEGNSARTLAFNNHHLDLITRLDQYRRGE</sequence>
<evidence type="ECO:0000313" key="1">
    <source>
        <dbReference type="EMBL" id="BDI29064.1"/>
    </source>
</evidence>
<dbReference type="PANTHER" id="PTHR24201">
    <property type="entry name" value="ANK_REP_REGION DOMAIN-CONTAINING PROTEIN"/>
    <property type="match status" value="1"/>
</dbReference>
<dbReference type="SMART" id="SM00248">
    <property type="entry name" value="ANK"/>
    <property type="match status" value="4"/>
</dbReference>
<dbReference type="AlphaFoldDB" id="A0A402CUS4"/>
<dbReference type="PROSITE" id="PS50088">
    <property type="entry name" value="ANK_REPEAT"/>
    <property type="match status" value="2"/>
</dbReference>
<dbReference type="InterPro" id="IPR002110">
    <property type="entry name" value="Ankyrin_rpt"/>
</dbReference>